<keyword evidence="3" id="KW-1185">Reference proteome</keyword>
<evidence type="ECO:0000313" key="2">
    <source>
        <dbReference type="EMBL" id="SFN78761.1"/>
    </source>
</evidence>
<dbReference type="EMBL" id="FOVW01000002">
    <property type="protein sequence ID" value="SFN78761.1"/>
    <property type="molecule type" value="Genomic_DNA"/>
</dbReference>
<dbReference type="Gene3D" id="3.20.20.100">
    <property type="entry name" value="NADP-dependent oxidoreductase domain"/>
    <property type="match status" value="1"/>
</dbReference>
<dbReference type="Pfam" id="PF00248">
    <property type="entry name" value="Aldo_ket_red"/>
    <property type="match status" value="1"/>
</dbReference>
<evidence type="ECO:0000259" key="1">
    <source>
        <dbReference type="Pfam" id="PF00248"/>
    </source>
</evidence>
<proteinExistence type="predicted"/>
<dbReference type="RefSeq" id="WP_091649845.1">
    <property type="nucleotide sequence ID" value="NZ_FOVW01000002.1"/>
</dbReference>
<gene>
    <name evidence="2" type="ORF">SAMN04488519_10255</name>
</gene>
<dbReference type="STRING" id="226506.SAMN04488519_10255"/>
<dbReference type="InterPro" id="IPR036812">
    <property type="entry name" value="NAD(P)_OxRdtase_dom_sf"/>
</dbReference>
<dbReference type="AlphaFoldDB" id="A0A1I5BWN2"/>
<reference evidence="3" key="1">
    <citation type="submission" date="2016-10" db="EMBL/GenBank/DDBJ databases">
        <authorList>
            <person name="Varghese N."/>
            <person name="Submissions S."/>
        </authorList>
    </citation>
    <scope>NUCLEOTIDE SEQUENCE [LARGE SCALE GENOMIC DNA]</scope>
    <source>
        <strain evidence="3">DSM 15282</strain>
    </source>
</reference>
<dbReference type="PRINTS" id="PR00069">
    <property type="entry name" value="ALDKETRDTASE"/>
</dbReference>
<organism evidence="2 3">
    <name type="scientific">Algoriphagus ornithinivorans</name>
    <dbReference type="NCBI Taxonomy" id="226506"/>
    <lineage>
        <taxon>Bacteria</taxon>
        <taxon>Pseudomonadati</taxon>
        <taxon>Bacteroidota</taxon>
        <taxon>Cytophagia</taxon>
        <taxon>Cytophagales</taxon>
        <taxon>Cyclobacteriaceae</taxon>
        <taxon>Algoriphagus</taxon>
    </lineage>
</organism>
<dbReference type="SUPFAM" id="SSF51430">
    <property type="entry name" value="NAD(P)-linked oxidoreductase"/>
    <property type="match status" value="1"/>
</dbReference>
<dbReference type="InterPro" id="IPR053135">
    <property type="entry name" value="AKR2_Oxidoreductase"/>
</dbReference>
<dbReference type="InterPro" id="IPR023210">
    <property type="entry name" value="NADP_OxRdtase_dom"/>
</dbReference>
<dbReference type="PANTHER" id="PTHR43312">
    <property type="entry name" value="D-THREO-ALDOSE 1-DEHYDROGENASE"/>
    <property type="match status" value="1"/>
</dbReference>
<dbReference type="GO" id="GO:0016491">
    <property type="term" value="F:oxidoreductase activity"/>
    <property type="evidence" value="ECO:0007669"/>
    <property type="project" value="InterPro"/>
</dbReference>
<name>A0A1I5BWN2_9BACT</name>
<dbReference type="InterPro" id="IPR020471">
    <property type="entry name" value="AKR"/>
</dbReference>
<dbReference type="PANTHER" id="PTHR43312:SF1">
    <property type="entry name" value="NADP-DEPENDENT OXIDOREDUCTASE DOMAIN-CONTAINING PROTEIN"/>
    <property type="match status" value="1"/>
</dbReference>
<dbReference type="Proteomes" id="UP000199564">
    <property type="component" value="Unassembled WGS sequence"/>
</dbReference>
<feature type="domain" description="NADP-dependent oxidoreductase" evidence="1">
    <location>
        <begin position="16"/>
        <end position="285"/>
    </location>
</feature>
<evidence type="ECO:0000313" key="3">
    <source>
        <dbReference type="Proteomes" id="UP000199564"/>
    </source>
</evidence>
<protein>
    <submittedName>
        <fullName evidence="2">Predicted oxidoreductase</fullName>
    </submittedName>
</protein>
<sequence>MNRRTLPLVDFQIPEISLGCMSLPEKKNEGIKIIQAAISSGINLLDTADLYQRGFNEEMVGEAIQDRRDQVILASKVGNEWRKDGSGWDWNPKKEYILRAVDASLSRLKTDYIDLYQLHGGTIEDPWEETLEAFEILKKEGKIRAFGISSIRPNVIRKVMELNPPASIMMQYSPLDRRPEEVVFPVLEQSETRVLVRGAFAKGLLIDKQSSDFLSYHADKVKAMKDFLNSFIYSAESLLIRFGLSQKAVASLVIGASSVGQVEKMMRAYEEGMQIEEDFIQAIRRKLPANHYQDHR</sequence>
<dbReference type="CDD" id="cd19086">
    <property type="entry name" value="AKR_AKR11C1"/>
    <property type="match status" value="1"/>
</dbReference>
<accession>A0A1I5BWN2</accession>